<evidence type="ECO:0000256" key="8">
    <source>
        <dbReference type="SAM" id="MobiDB-lite"/>
    </source>
</evidence>
<accession>A0AAP0BHI1</accession>
<keyword evidence="3 5" id="KW-0067">ATP-binding</keyword>
<keyword evidence="2 5" id="KW-0547">Nucleotide-binding</keyword>
<dbReference type="PROSITE" id="PS00411">
    <property type="entry name" value="KINESIN_MOTOR_1"/>
    <property type="match status" value="1"/>
</dbReference>
<evidence type="ECO:0000256" key="5">
    <source>
        <dbReference type="PROSITE-ProRule" id="PRU00283"/>
    </source>
</evidence>
<dbReference type="InterPro" id="IPR019821">
    <property type="entry name" value="Kinesin_motor_CS"/>
</dbReference>
<evidence type="ECO:0000256" key="7">
    <source>
        <dbReference type="SAM" id="Coils"/>
    </source>
</evidence>
<keyword evidence="11" id="KW-1185">Reference proteome</keyword>
<keyword evidence="1 6" id="KW-0493">Microtubule</keyword>
<organism evidence="10 11">
    <name type="scientific">Platanthera zijinensis</name>
    <dbReference type="NCBI Taxonomy" id="2320716"/>
    <lineage>
        <taxon>Eukaryota</taxon>
        <taxon>Viridiplantae</taxon>
        <taxon>Streptophyta</taxon>
        <taxon>Embryophyta</taxon>
        <taxon>Tracheophyta</taxon>
        <taxon>Spermatophyta</taxon>
        <taxon>Magnoliopsida</taxon>
        <taxon>Liliopsida</taxon>
        <taxon>Asparagales</taxon>
        <taxon>Orchidaceae</taxon>
        <taxon>Orchidoideae</taxon>
        <taxon>Orchideae</taxon>
        <taxon>Orchidinae</taxon>
        <taxon>Platanthera</taxon>
    </lineage>
</organism>
<dbReference type="GO" id="GO:0007018">
    <property type="term" value="P:microtubule-based movement"/>
    <property type="evidence" value="ECO:0007669"/>
    <property type="project" value="InterPro"/>
</dbReference>
<gene>
    <name evidence="10" type="primary">ATK4</name>
    <name evidence="10" type="ORF">KSP39_PZI009693</name>
</gene>
<evidence type="ECO:0000256" key="6">
    <source>
        <dbReference type="RuleBase" id="RU000394"/>
    </source>
</evidence>
<dbReference type="InterPro" id="IPR001752">
    <property type="entry name" value="Kinesin_motor_dom"/>
</dbReference>
<dbReference type="Proteomes" id="UP001418222">
    <property type="component" value="Unassembled WGS sequence"/>
</dbReference>
<dbReference type="EMBL" id="JBBWWQ010000008">
    <property type="protein sequence ID" value="KAK8940429.1"/>
    <property type="molecule type" value="Genomic_DNA"/>
</dbReference>
<feature type="region of interest" description="Disordered" evidence="8">
    <location>
        <begin position="792"/>
        <end position="821"/>
    </location>
</feature>
<dbReference type="SMART" id="SM00129">
    <property type="entry name" value="KISc"/>
    <property type="match status" value="1"/>
</dbReference>
<dbReference type="Pfam" id="PF00225">
    <property type="entry name" value="Kinesin"/>
    <property type="match status" value="1"/>
</dbReference>
<evidence type="ECO:0000313" key="10">
    <source>
        <dbReference type="EMBL" id="KAK8940429.1"/>
    </source>
</evidence>
<dbReference type="AlphaFoldDB" id="A0AAP0BHI1"/>
<dbReference type="InterPro" id="IPR036961">
    <property type="entry name" value="Kinesin_motor_dom_sf"/>
</dbReference>
<evidence type="ECO:0000256" key="3">
    <source>
        <dbReference type="ARBA" id="ARBA00022840"/>
    </source>
</evidence>
<dbReference type="InterPro" id="IPR027640">
    <property type="entry name" value="Kinesin-like_fam"/>
</dbReference>
<dbReference type="PRINTS" id="PR00380">
    <property type="entry name" value="KINESINHEAVY"/>
</dbReference>
<dbReference type="GO" id="GO:0003777">
    <property type="term" value="F:microtubule motor activity"/>
    <property type="evidence" value="ECO:0007669"/>
    <property type="project" value="InterPro"/>
</dbReference>
<dbReference type="PANTHER" id="PTHR47972:SF51">
    <property type="entry name" value="BINDING PROTEIN, PUTATIVE-RELATED"/>
    <property type="match status" value="1"/>
</dbReference>
<dbReference type="SUPFAM" id="SSF52540">
    <property type="entry name" value="P-loop containing nucleoside triphosphate hydrolases"/>
    <property type="match status" value="1"/>
</dbReference>
<feature type="coiled-coil region" evidence="7">
    <location>
        <begin position="109"/>
        <end position="161"/>
    </location>
</feature>
<comment type="similarity">
    <text evidence="5 6">Belongs to the TRAFAC class myosin-kinesin ATPase superfamily. Kinesin family.</text>
</comment>
<dbReference type="Gene3D" id="3.40.850.10">
    <property type="entry name" value="Kinesin motor domain"/>
    <property type="match status" value="1"/>
</dbReference>
<feature type="coiled-coil region" evidence="7">
    <location>
        <begin position="587"/>
        <end position="635"/>
    </location>
</feature>
<feature type="binding site" evidence="5">
    <location>
        <begin position="316"/>
        <end position="323"/>
    </location>
    <ligand>
        <name>ATP</name>
        <dbReference type="ChEBI" id="CHEBI:30616"/>
    </ligand>
</feature>
<feature type="domain" description="Kinesin motor" evidence="9">
    <location>
        <begin position="233"/>
        <end position="555"/>
    </location>
</feature>
<dbReference type="PROSITE" id="PS50067">
    <property type="entry name" value="KINESIN_MOTOR_2"/>
    <property type="match status" value="1"/>
</dbReference>
<name>A0AAP0BHI1_9ASPA</name>
<dbReference type="GO" id="GO:0008017">
    <property type="term" value="F:microtubule binding"/>
    <property type="evidence" value="ECO:0007669"/>
    <property type="project" value="InterPro"/>
</dbReference>
<dbReference type="GO" id="GO:0005874">
    <property type="term" value="C:microtubule"/>
    <property type="evidence" value="ECO:0007669"/>
    <property type="project" value="UniProtKB-KW"/>
</dbReference>
<evidence type="ECO:0000259" key="9">
    <source>
        <dbReference type="PROSITE" id="PS50067"/>
    </source>
</evidence>
<reference evidence="10 11" key="1">
    <citation type="journal article" date="2022" name="Nat. Plants">
        <title>Genomes of leafy and leafless Platanthera orchids illuminate the evolution of mycoheterotrophy.</title>
        <authorList>
            <person name="Li M.H."/>
            <person name="Liu K.W."/>
            <person name="Li Z."/>
            <person name="Lu H.C."/>
            <person name="Ye Q.L."/>
            <person name="Zhang D."/>
            <person name="Wang J.Y."/>
            <person name="Li Y.F."/>
            <person name="Zhong Z.M."/>
            <person name="Liu X."/>
            <person name="Yu X."/>
            <person name="Liu D.K."/>
            <person name="Tu X.D."/>
            <person name="Liu B."/>
            <person name="Hao Y."/>
            <person name="Liao X.Y."/>
            <person name="Jiang Y.T."/>
            <person name="Sun W.H."/>
            <person name="Chen J."/>
            <person name="Chen Y.Q."/>
            <person name="Ai Y."/>
            <person name="Zhai J.W."/>
            <person name="Wu S.S."/>
            <person name="Zhou Z."/>
            <person name="Hsiao Y.Y."/>
            <person name="Wu W.L."/>
            <person name="Chen Y.Y."/>
            <person name="Lin Y.F."/>
            <person name="Hsu J.L."/>
            <person name="Li C.Y."/>
            <person name="Wang Z.W."/>
            <person name="Zhao X."/>
            <person name="Zhong W.Y."/>
            <person name="Ma X.K."/>
            <person name="Ma L."/>
            <person name="Huang J."/>
            <person name="Chen G.Z."/>
            <person name="Huang M.Z."/>
            <person name="Huang L."/>
            <person name="Peng D.H."/>
            <person name="Luo Y.B."/>
            <person name="Zou S.Q."/>
            <person name="Chen S.P."/>
            <person name="Lan S."/>
            <person name="Tsai W.C."/>
            <person name="Van de Peer Y."/>
            <person name="Liu Z.J."/>
        </authorList>
    </citation>
    <scope>NUCLEOTIDE SEQUENCE [LARGE SCALE GENOMIC DNA]</scope>
    <source>
        <strain evidence="10">Lor287</strain>
    </source>
</reference>
<evidence type="ECO:0000256" key="4">
    <source>
        <dbReference type="ARBA" id="ARBA00023175"/>
    </source>
</evidence>
<protein>
    <recommendedName>
        <fullName evidence="6">Kinesin-like protein</fullName>
    </recommendedName>
</protein>
<dbReference type="PANTHER" id="PTHR47972">
    <property type="entry name" value="KINESIN-LIKE PROTEIN KLP-3"/>
    <property type="match status" value="1"/>
</dbReference>
<dbReference type="InterPro" id="IPR027417">
    <property type="entry name" value="P-loop_NTPase"/>
</dbReference>
<proteinExistence type="inferred from homology"/>
<keyword evidence="4 5" id="KW-0505">Motor protein</keyword>
<evidence type="ECO:0000256" key="1">
    <source>
        <dbReference type="ARBA" id="ARBA00022701"/>
    </source>
</evidence>
<keyword evidence="7" id="KW-0175">Coiled coil</keyword>
<dbReference type="GO" id="GO:0005524">
    <property type="term" value="F:ATP binding"/>
    <property type="evidence" value="ECO:0007669"/>
    <property type="project" value="UniProtKB-UniRule"/>
</dbReference>
<dbReference type="CDD" id="cd01366">
    <property type="entry name" value="KISc_C_terminal"/>
    <property type="match status" value="1"/>
</dbReference>
<evidence type="ECO:0000313" key="11">
    <source>
        <dbReference type="Proteomes" id="UP001418222"/>
    </source>
</evidence>
<sequence>MIIFFVSVISDKFLKHLLPCIQILSDFDVYAIVGANKPLQLLDVRVFVPDNGVVVVSFEGRSGTPMVSGISIRKAPKLPVTSQPIICNNCASVQEISSIQNRGQNAKFLAKYEKKIQELTAQCKVMSDECHEAWMSQKTTNDQLEELKMEFNNKLFQTENLELTVELQMDKLKNVTQMYEHSRKKWITTMVGLDEKVKVMKQEHLQLCLEAHDWADAAPDFNKMIIAVQALGNIRVFCRCRPLNRGEISSGYATVVDFEASKDGELGLFTGGSTKKIFKFDRVYTLKHGQSDVYADASPLVISVLDGYNVCIFAYGQTGTGKTFTMEGTEQERGVNYRTLEELFNIAGGRKEMFDYNISVSVLEVYNEQIRDLLAISPSSKKLEIKQAVEGFHHVPGIVEAKVENIEEVWNVLKVGRNARAVGSTNLNEFSSRSHCMLCIMVRAMNLVTGESTQSKLWLVDLAGSERLTKTDAQGERLKEAQNINRSLSALGDVISALASKSSHVPYRNSKLTHLLQDSLGGDAKALMFVQISPSENDLSETLSSLNFASRVRGINLGPSRKQVDTSELMKLKMTLRQECKIKDESSRKLEDSIQSLESKVRGKEQMCKTLQEKVKELEHKLKEQEHSENLVQRKIKELDSKVKEHEFSELIAQQKVQDLSMKLRERHQFECLLEQKVKDLEEKLRKEDLKSTRMERIANSAERKFLSKDESNGEIDPRVLRSSNSINQPMEVPSSILLKEEETLQNATIERESEDVEGNMAVGEKKVLISCKTNRKRRIDQTKTLGRLSRTSQAAATQRFPKVGTAKSNSQQQVQRKIIG</sequence>
<evidence type="ECO:0000256" key="2">
    <source>
        <dbReference type="ARBA" id="ARBA00022741"/>
    </source>
</evidence>
<feature type="compositionally biased region" description="Polar residues" evidence="8">
    <location>
        <begin position="807"/>
        <end position="821"/>
    </location>
</feature>
<comment type="caution">
    <text evidence="10">The sequence shown here is derived from an EMBL/GenBank/DDBJ whole genome shotgun (WGS) entry which is preliminary data.</text>
</comment>